<dbReference type="PROSITE" id="PS00290">
    <property type="entry name" value="IG_MHC"/>
    <property type="match status" value="1"/>
</dbReference>
<proteinExistence type="predicted"/>
<comment type="caution">
    <text evidence="1">The sequence shown here is derived from an EMBL/GenBank/DDBJ whole genome shotgun (WGS) entry which is preliminary data.</text>
</comment>
<name>A0ABQ7WCU9_SOLTU</name>
<reference evidence="1 2" key="1">
    <citation type="journal article" date="2021" name="bioRxiv">
        <title>Chromosome-scale and haplotype-resolved genome assembly of a tetraploid potato cultivar.</title>
        <authorList>
            <person name="Sun H."/>
            <person name="Jiao W.-B."/>
            <person name="Krause K."/>
            <person name="Campoy J.A."/>
            <person name="Goel M."/>
            <person name="Folz-Donahue K."/>
            <person name="Kukat C."/>
            <person name="Huettel B."/>
            <person name="Schneeberger K."/>
        </authorList>
    </citation>
    <scope>NUCLEOTIDE SEQUENCE [LARGE SCALE GENOMIC DNA]</scope>
    <source>
        <strain evidence="1">SolTubOtavaFocal</strain>
        <tissue evidence="1">Leaves</tissue>
    </source>
</reference>
<protein>
    <submittedName>
        <fullName evidence="1">Uncharacterized protein</fullName>
    </submittedName>
</protein>
<dbReference type="PANTHER" id="PTHR34482:SF36">
    <property type="entry name" value="RETROTRANSPOSON GAG DOMAIN-CONTAINING PROTEIN"/>
    <property type="match status" value="1"/>
</dbReference>
<dbReference type="InterPro" id="IPR003006">
    <property type="entry name" value="Ig/MHC_CS"/>
</dbReference>
<gene>
    <name evidence="1" type="ORF">KY290_004960</name>
</gene>
<dbReference type="PANTHER" id="PTHR34482">
    <property type="entry name" value="DNA DAMAGE-INDUCIBLE PROTEIN 1-LIKE"/>
    <property type="match status" value="1"/>
</dbReference>
<evidence type="ECO:0000313" key="2">
    <source>
        <dbReference type="Proteomes" id="UP000826656"/>
    </source>
</evidence>
<evidence type="ECO:0000313" key="1">
    <source>
        <dbReference type="EMBL" id="KAH0778533.1"/>
    </source>
</evidence>
<dbReference type="EMBL" id="JAIVGD010000002">
    <property type="protein sequence ID" value="KAH0778533.1"/>
    <property type="molecule type" value="Genomic_DNA"/>
</dbReference>
<accession>A0ABQ7WCU9</accession>
<organism evidence="1 2">
    <name type="scientific">Solanum tuberosum</name>
    <name type="common">Potato</name>
    <dbReference type="NCBI Taxonomy" id="4113"/>
    <lineage>
        <taxon>Eukaryota</taxon>
        <taxon>Viridiplantae</taxon>
        <taxon>Streptophyta</taxon>
        <taxon>Embryophyta</taxon>
        <taxon>Tracheophyta</taxon>
        <taxon>Spermatophyta</taxon>
        <taxon>Magnoliopsida</taxon>
        <taxon>eudicotyledons</taxon>
        <taxon>Gunneridae</taxon>
        <taxon>Pentapetalae</taxon>
        <taxon>asterids</taxon>
        <taxon>lamiids</taxon>
        <taxon>Solanales</taxon>
        <taxon>Solanaceae</taxon>
        <taxon>Solanoideae</taxon>
        <taxon>Solaneae</taxon>
        <taxon>Solanum</taxon>
    </lineage>
</organism>
<sequence length="1037" mass="117036">MSSITSDPCDYDMGCVKGLGTKWIDFPIFEGRRDPEAYLDWEWQYEQIFQRHDLRGPERPLYALFHLKGLALGWWTQEKRLCALQGNTHPLTWEELKRLMRFKYVPEGYTKLFTVDLRRPVLRTNVGICGALGFDLVIDDGYNLNYITPEVVAYLGLPRLQRTYLYTMDGCKVTEGVRVSFTRDKYYEEFWCDIMPMASCQLSLGANWFTEHGVPNEHNGYKCVADHWGTHIFPPPKVKSERQKIERSTIIMNGGTQAPAKEPTIEGVMDALRECPNIQGKEDLSCVRQSTIANLNTFTIANEQSVNVSLSLCEPIDSLPCVDNVLIENVDTLVDPIDDRIDSSSKIDLCPPSVDTYALNASSLFYIDCVDQPACDCSSLVEGPCNVIKEPQVSGTNDNVDQLNRSDSMSISFVEDPIAHFAHRDHVLENASKNDMFLSEGELACFNSSLVVDHSLFKYNILFEDDEITPSDVPSGVKLESSIVLDSYTCYSNPLWCEAFPPKDGNLFLEDESTLVGKECDEEEGGVCFSVTSSSWCVSLLDSMTNAFEPIGSHTHENNLEEVNLRDTFLYYLFTYDEAHAVEWSILFEGKSSNLVNGCALDPSTWLAFPFDPSSELNCSLCVGMFGRNGKHMGVEIVNSFPYAVKFFLRFYHSLEEPALCVVKDSFLDPFSISYPEHDLVECASHGGRRYLPREGKGILEVYTCWYDPVLWTFYPFDPGECMKVFERVEVSSFRWYYHVVEKNNHCPCSPSVGLIAMTIEDVWLFLEFESPRLNVLRANLCTIPHTKRISLFLVIYVILQGLASRTQFYLLDIRKALCLMGCETNEGLHMNLFKCIGSSALPLCQCVLLSQVSITLMGCKPFVATCDAWLYVKFVHPWHGDEIVIANAKPHAMRIFVLFASPMVLQGTDSRTNPFQEGENDAIQIAPNPFIHEFQCIDGSFSRMEVGHGKCASKELPAEQRPVWMIAWSVGGPTWQGGAKESVAPFGERTFGASPFEPQTVESYSKPSKEKPVRRFSPNLFGESPSLLVSPTWLTH</sequence>
<dbReference type="Proteomes" id="UP000826656">
    <property type="component" value="Unassembled WGS sequence"/>
</dbReference>
<keyword evidence="2" id="KW-1185">Reference proteome</keyword>